<evidence type="ECO:0000259" key="5">
    <source>
        <dbReference type="PROSITE" id="PS50048"/>
    </source>
</evidence>
<evidence type="ECO:0000256" key="3">
    <source>
        <dbReference type="ARBA" id="ARBA00023163"/>
    </source>
</evidence>
<sequence>MVTRRSHNKSRHGCSSCKQRRVKCDEQRPTCGHCTQRQTECVYTAAGPYFFAGKQSRRARAADLSFTSNHSPQWEASLNHLQPAEEPTNSASLDMEQLELVFQWIQHTHKSLARNEETRKVWERVVLEEGLKAPFLMHGILALSALHLSCTREKEQSRWLSVAISHKNVALSLFSEQLSNIDQSNVKAMMGFAGLVVMFGLGSALTPGTETGPSLGALIEIFTLSRGVQTVVNEEFRFLRESNFAPLFQATPPEVSIPDHVVDAFDHLIELNNRLGQDSDHHDSKFYEQSINLLRNLAAFTLAEPTTMTLVGGWAIRVSPEFLDALSRRDPFALVILAHFCGFLNMAHENWCIGPWGSLVLDEICQLLPQDWKHQVQWPVEQTLRIRSAQLSDPNTET</sequence>
<feature type="domain" description="Zn(2)-C6 fungal-type" evidence="5">
    <location>
        <begin position="13"/>
        <end position="43"/>
    </location>
</feature>
<dbReference type="Proteomes" id="UP001152592">
    <property type="component" value="Unassembled WGS sequence"/>
</dbReference>
<keyword evidence="1" id="KW-0805">Transcription regulation</keyword>
<gene>
    <name evidence="6" type="ORF">PSALAMII_LOCUS7384</name>
</gene>
<protein>
    <recommendedName>
        <fullName evidence="5">Zn(2)-C6 fungal-type domain-containing protein</fullName>
    </recommendedName>
</protein>
<dbReference type="GO" id="GO:0001228">
    <property type="term" value="F:DNA-binding transcription activator activity, RNA polymerase II-specific"/>
    <property type="evidence" value="ECO:0007669"/>
    <property type="project" value="TreeGrafter"/>
</dbReference>
<comment type="caution">
    <text evidence="6">The sequence shown here is derived from an EMBL/GenBank/DDBJ whole genome shotgun (WGS) entry which is preliminary data.</text>
</comment>
<name>A0A9W4JGH2_9EURO</name>
<evidence type="ECO:0000313" key="7">
    <source>
        <dbReference type="Proteomes" id="UP001152592"/>
    </source>
</evidence>
<reference evidence="6" key="1">
    <citation type="submission" date="2021-07" db="EMBL/GenBank/DDBJ databases">
        <authorList>
            <person name="Branca A.L. A."/>
        </authorList>
    </citation>
    <scope>NUCLEOTIDE SEQUENCE</scope>
</reference>
<dbReference type="SUPFAM" id="SSF57701">
    <property type="entry name" value="Zn2/Cys6 DNA-binding domain"/>
    <property type="match status" value="1"/>
</dbReference>
<dbReference type="InterPro" id="IPR053157">
    <property type="entry name" value="Sterol_Uptake_Regulator"/>
</dbReference>
<evidence type="ECO:0000256" key="4">
    <source>
        <dbReference type="ARBA" id="ARBA00023242"/>
    </source>
</evidence>
<dbReference type="SMART" id="SM00066">
    <property type="entry name" value="GAL4"/>
    <property type="match status" value="1"/>
</dbReference>
<proteinExistence type="predicted"/>
<dbReference type="InterPro" id="IPR036864">
    <property type="entry name" value="Zn2-C6_fun-type_DNA-bd_sf"/>
</dbReference>
<evidence type="ECO:0000256" key="1">
    <source>
        <dbReference type="ARBA" id="ARBA00023015"/>
    </source>
</evidence>
<dbReference type="InterPro" id="IPR021858">
    <property type="entry name" value="Fun_TF"/>
</dbReference>
<dbReference type="PANTHER" id="PTHR47784:SF5">
    <property type="entry name" value="STEROL UPTAKE CONTROL PROTEIN 2"/>
    <property type="match status" value="1"/>
</dbReference>
<dbReference type="Pfam" id="PF11951">
    <property type="entry name" value="Fungal_trans_2"/>
    <property type="match status" value="1"/>
</dbReference>
<keyword evidence="3" id="KW-0804">Transcription</keyword>
<dbReference type="EMBL" id="CAJVPD010000250">
    <property type="protein sequence ID" value="CAG8398157.1"/>
    <property type="molecule type" value="Genomic_DNA"/>
</dbReference>
<dbReference type="Pfam" id="PF00172">
    <property type="entry name" value="Zn_clus"/>
    <property type="match status" value="1"/>
</dbReference>
<dbReference type="PANTHER" id="PTHR47784">
    <property type="entry name" value="STEROL UPTAKE CONTROL PROTEIN 2"/>
    <property type="match status" value="1"/>
</dbReference>
<keyword evidence="2" id="KW-0238">DNA-binding</keyword>
<evidence type="ECO:0000313" key="6">
    <source>
        <dbReference type="EMBL" id="CAG8398157.1"/>
    </source>
</evidence>
<dbReference type="InterPro" id="IPR001138">
    <property type="entry name" value="Zn2Cys6_DnaBD"/>
</dbReference>
<evidence type="ECO:0000256" key="2">
    <source>
        <dbReference type="ARBA" id="ARBA00023125"/>
    </source>
</evidence>
<accession>A0A9W4JGH2</accession>
<dbReference type="PROSITE" id="PS50048">
    <property type="entry name" value="ZN2_CY6_FUNGAL_2"/>
    <property type="match status" value="1"/>
</dbReference>
<dbReference type="CDD" id="cd00067">
    <property type="entry name" value="GAL4"/>
    <property type="match status" value="1"/>
</dbReference>
<dbReference type="Gene3D" id="4.10.240.10">
    <property type="entry name" value="Zn(2)-C6 fungal-type DNA-binding domain"/>
    <property type="match status" value="1"/>
</dbReference>
<keyword evidence="4" id="KW-0539">Nucleus</keyword>
<dbReference type="GO" id="GO:0008270">
    <property type="term" value="F:zinc ion binding"/>
    <property type="evidence" value="ECO:0007669"/>
    <property type="project" value="InterPro"/>
</dbReference>
<dbReference type="PROSITE" id="PS00463">
    <property type="entry name" value="ZN2_CY6_FUNGAL_1"/>
    <property type="match status" value="1"/>
</dbReference>
<organism evidence="6 7">
    <name type="scientific">Penicillium salamii</name>
    <dbReference type="NCBI Taxonomy" id="1612424"/>
    <lineage>
        <taxon>Eukaryota</taxon>
        <taxon>Fungi</taxon>
        <taxon>Dikarya</taxon>
        <taxon>Ascomycota</taxon>
        <taxon>Pezizomycotina</taxon>
        <taxon>Eurotiomycetes</taxon>
        <taxon>Eurotiomycetidae</taxon>
        <taxon>Eurotiales</taxon>
        <taxon>Aspergillaceae</taxon>
        <taxon>Penicillium</taxon>
    </lineage>
</organism>
<dbReference type="AlphaFoldDB" id="A0A9W4JGH2"/>
<dbReference type="OrthoDB" id="1716816at2759"/>
<dbReference type="GO" id="GO:0003677">
    <property type="term" value="F:DNA binding"/>
    <property type="evidence" value="ECO:0007669"/>
    <property type="project" value="UniProtKB-KW"/>
</dbReference>